<name>A0A5K1K9E1_9APHY</name>
<gene>
    <name evidence="1" type="primary">C0SPN9</name>
</gene>
<reference evidence="1" key="1">
    <citation type="submission" date="2019-10" db="EMBL/GenBank/DDBJ databases">
        <authorList>
            <person name="Nor Muhammad N."/>
        </authorList>
    </citation>
    <scope>NUCLEOTIDE SEQUENCE</scope>
</reference>
<dbReference type="AlphaFoldDB" id="A0A5K1K9E1"/>
<accession>A0A5K1K9E1</accession>
<protein>
    <submittedName>
        <fullName evidence="1">Uncharacterized protein RSc2139</fullName>
    </submittedName>
</protein>
<evidence type="ECO:0000313" key="1">
    <source>
        <dbReference type="EMBL" id="VWP02649.1"/>
    </source>
</evidence>
<organism evidence="1">
    <name type="scientific">Ganoderma boninense</name>
    <dbReference type="NCBI Taxonomy" id="34458"/>
    <lineage>
        <taxon>Eukaryota</taxon>
        <taxon>Fungi</taxon>
        <taxon>Dikarya</taxon>
        <taxon>Basidiomycota</taxon>
        <taxon>Agaricomycotina</taxon>
        <taxon>Agaricomycetes</taxon>
        <taxon>Polyporales</taxon>
        <taxon>Polyporaceae</taxon>
        <taxon>Ganoderma</taxon>
    </lineage>
</organism>
<dbReference type="EMBL" id="LR730382">
    <property type="protein sequence ID" value="VWP02649.1"/>
    <property type="molecule type" value="Genomic_DNA"/>
</dbReference>
<sequence>MSPINAVTLCRSSEFKLFMPVRDAITPETKTETVEPIGAMALIQLIAHEKSSGATMTGRTWFATRGRYEPYEKLESEGEEGAEQDCTPSAELKTSGPMVQAAYIPVETYPVSGPPRRSSTRKVTIQESMIDWAPEYANMKKAIRESPVFSETRCPISFRHSTASVMV</sequence>
<proteinExistence type="predicted"/>